<dbReference type="PRINTS" id="PR00292">
    <property type="entry name" value="POTATOINHBTR"/>
</dbReference>
<dbReference type="EMBL" id="JBJQOH010000003">
    <property type="protein sequence ID" value="KAL3694234.1"/>
    <property type="molecule type" value="Genomic_DNA"/>
</dbReference>
<name>A0ABD3HY25_9MARC</name>
<accession>A0ABD3HY25</accession>
<sequence length="143" mass="16042">MRSRTSPSNLCRGSHLGFFTSFVIAVVVVFSFFGFLYKSFSVAVPEEGGGREVDTGRFMKSGVILPGRTDRGNNMASTDQPHNWSELVGMKADEAKKKIQEEHPHLQVVVVSQNAMMTMDYNLRRVRIFKDKNEKVAMVPKLG</sequence>
<keyword evidence="4" id="KW-0472">Membrane</keyword>
<dbReference type="InterPro" id="IPR036354">
    <property type="entry name" value="Prot_inh_pot1_sf"/>
</dbReference>
<proteinExistence type="inferred from homology"/>
<dbReference type="PANTHER" id="PTHR33091:SF29">
    <property type="entry name" value="SUBTILISIN INHIBITOR 1"/>
    <property type="match status" value="1"/>
</dbReference>
<dbReference type="Pfam" id="PF00280">
    <property type="entry name" value="potato_inhibit"/>
    <property type="match status" value="1"/>
</dbReference>
<feature type="transmembrane region" description="Helical" evidence="4">
    <location>
        <begin position="16"/>
        <end position="37"/>
    </location>
</feature>
<dbReference type="Proteomes" id="UP001633002">
    <property type="component" value="Unassembled WGS sequence"/>
</dbReference>
<dbReference type="PANTHER" id="PTHR33091">
    <property type="entry name" value="PROTEIN, PUTATIVE, EXPRESSED-RELATED"/>
    <property type="match status" value="1"/>
</dbReference>
<protein>
    <submittedName>
        <fullName evidence="5">Uncharacterized protein</fullName>
    </submittedName>
</protein>
<organism evidence="5 6">
    <name type="scientific">Riccia sorocarpa</name>
    <dbReference type="NCBI Taxonomy" id="122646"/>
    <lineage>
        <taxon>Eukaryota</taxon>
        <taxon>Viridiplantae</taxon>
        <taxon>Streptophyta</taxon>
        <taxon>Embryophyta</taxon>
        <taxon>Marchantiophyta</taxon>
        <taxon>Marchantiopsida</taxon>
        <taxon>Marchantiidae</taxon>
        <taxon>Marchantiales</taxon>
        <taxon>Ricciaceae</taxon>
        <taxon>Riccia</taxon>
    </lineage>
</organism>
<dbReference type="AlphaFoldDB" id="A0ABD3HY25"/>
<evidence type="ECO:0000256" key="1">
    <source>
        <dbReference type="ARBA" id="ARBA00008210"/>
    </source>
</evidence>
<evidence type="ECO:0000256" key="4">
    <source>
        <dbReference type="SAM" id="Phobius"/>
    </source>
</evidence>
<reference evidence="5 6" key="1">
    <citation type="submission" date="2024-09" db="EMBL/GenBank/DDBJ databases">
        <title>Chromosome-scale assembly of Riccia sorocarpa.</title>
        <authorList>
            <person name="Paukszto L."/>
        </authorList>
    </citation>
    <scope>NUCLEOTIDE SEQUENCE [LARGE SCALE GENOMIC DNA]</scope>
    <source>
        <strain evidence="5">LP-2024</strain>
        <tissue evidence="5">Aerial parts of the thallus</tissue>
    </source>
</reference>
<gene>
    <name evidence="5" type="ORF">R1sor_007885</name>
</gene>
<keyword evidence="4" id="KW-1133">Transmembrane helix</keyword>
<dbReference type="GO" id="GO:0004867">
    <property type="term" value="F:serine-type endopeptidase inhibitor activity"/>
    <property type="evidence" value="ECO:0007669"/>
    <property type="project" value="UniProtKB-KW"/>
</dbReference>
<dbReference type="SUPFAM" id="SSF54654">
    <property type="entry name" value="CI-2 family of serine protease inhibitors"/>
    <property type="match status" value="1"/>
</dbReference>
<keyword evidence="4" id="KW-0812">Transmembrane</keyword>
<dbReference type="Gene3D" id="3.30.10.10">
    <property type="entry name" value="Trypsin Inhibitor V, subunit A"/>
    <property type="match status" value="1"/>
</dbReference>
<dbReference type="InterPro" id="IPR000864">
    <property type="entry name" value="Prot_inh_pot1"/>
</dbReference>
<evidence type="ECO:0000256" key="2">
    <source>
        <dbReference type="ARBA" id="ARBA00022690"/>
    </source>
</evidence>
<evidence type="ECO:0000313" key="6">
    <source>
        <dbReference type="Proteomes" id="UP001633002"/>
    </source>
</evidence>
<comment type="similarity">
    <text evidence="1">Belongs to the protease inhibitor I13 (potato type I serine protease inhibitor) family.</text>
</comment>
<keyword evidence="3" id="KW-0722">Serine protease inhibitor</keyword>
<comment type="caution">
    <text evidence="5">The sequence shown here is derived from an EMBL/GenBank/DDBJ whole genome shotgun (WGS) entry which is preliminary data.</text>
</comment>
<evidence type="ECO:0000256" key="3">
    <source>
        <dbReference type="ARBA" id="ARBA00022900"/>
    </source>
</evidence>
<evidence type="ECO:0000313" key="5">
    <source>
        <dbReference type="EMBL" id="KAL3694234.1"/>
    </source>
</evidence>
<keyword evidence="6" id="KW-1185">Reference proteome</keyword>
<keyword evidence="2" id="KW-0646">Protease inhibitor</keyword>